<protein>
    <submittedName>
        <fullName evidence="1">Uncharacterized protein</fullName>
    </submittedName>
</protein>
<comment type="caution">
    <text evidence="1">The sequence shown here is derived from an EMBL/GenBank/DDBJ whole genome shotgun (WGS) entry which is preliminary data.</text>
</comment>
<evidence type="ECO:0000313" key="2">
    <source>
        <dbReference type="Proteomes" id="UP001187682"/>
    </source>
</evidence>
<sequence>MQEAAKIFLPAEDQDVRPEDFQPPAKVICFQFYSMIYEGSYPPPINRCSDVWYYFGFVVCDNEYEERRLCELYSRELFGLLNLEEYGRNLGIGTRVFHNWQKHNLCTFDFWRSWEAGGLIPTFERYNPRFEKDYPHPGFPIHRLRNFLSHKASEERPAIWHLRHFLALKNTPVVAATGEIASAAREYGSHEDLDKVTEGGLREFYIQLGRREEPWNVQQKREAGNLLAFATRLLATISPRV</sequence>
<proteinExistence type="predicted"/>
<dbReference type="Proteomes" id="UP001187682">
    <property type="component" value="Unassembled WGS sequence"/>
</dbReference>
<dbReference type="AlphaFoldDB" id="A0AAE8SVW0"/>
<gene>
    <name evidence="1" type="ORF">DNG_05815</name>
</gene>
<organism evidence="1 2">
    <name type="scientific">Cephalotrichum gorgonifer</name>
    <dbReference type="NCBI Taxonomy" id="2041049"/>
    <lineage>
        <taxon>Eukaryota</taxon>
        <taxon>Fungi</taxon>
        <taxon>Dikarya</taxon>
        <taxon>Ascomycota</taxon>
        <taxon>Pezizomycotina</taxon>
        <taxon>Sordariomycetes</taxon>
        <taxon>Hypocreomycetidae</taxon>
        <taxon>Microascales</taxon>
        <taxon>Microascaceae</taxon>
        <taxon>Cephalotrichum</taxon>
    </lineage>
</organism>
<accession>A0AAE8SVW0</accession>
<keyword evidence="2" id="KW-1185">Reference proteome</keyword>
<name>A0AAE8SVW0_9PEZI</name>
<dbReference type="EMBL" id="ONZQ02000007">
    <property type="protein sequence ID" value="SPO03133.1"/>
    <property type="molecule type" value="Genomic_DNA"/>
</dbReference>
<reference evidence="1" key="1">
    <citation type="submission" date="2018-03" db="EMBL/GenBank/DDBJ databases">
        <authorList>
            <person name="Guldener U."/>
        </authorList>
    </citation>
    <scope>NUCLEOTIDE SEQUENCE</scope>
</reference>
<evidence type="ECO:0000313" key="1">
    <source>
        <dbReference type="EMBL" id="SPO03133.1"/>
    </source>
</evidence>